<keyword evidence="3" id="KW-1185">Reference proteome</keyword>
<comment type="caution">
    <text evidence="2">The sequence shown here is derived from an EMBL/GenBank/DDBJ whole genome shotgun (WGS) entry which is preliminary data.</text>
</comment>
<protein>
    <submittedName>
        <fullName evidence="2">Uncharacterized protein</fullName>
    </submittedName>
</protein>
<dbReference type="EMBL" id="WJXW01000015">
    <property type="protein sequence ID" value="KAF9729827.1"/>
    <property type="molecule type" value="Genomic_DNA"/>
</dbReference>
<gene>
    <name evidence="2" type="ORF">PMIN01_11760</name>
</gene>
<dbReference type="AlphaFoldDB" id="A0A9P6G671"/>
<reference evidence="2" key="1">
    <citation type="journal article" date="2020" name="Mol. Plant Microbe Interact.">
        <title>Genome Sequence of the Biocontrol Agent Coniothyrium minitans strain Conio (IMI 134523).</title>
        <authorList>
            <person name="Patel D."/>
            <person name="Shittu T.A."/>
            <person name="Baroncelli R."/>
            <person name="Muthumeenakshi S."/>
            <person name="Osborne T.H."/>
            <person name="Janganan T.K."/>
            <person name="Sreenivasaprasad S."/>
        </authorList>
    </citation>
    <scope>NUCLEOTIDE SEQUENCE</scope>
    <source>
        <strain evidence="2">Conio</strain>
    </source>
</reference>
<feature type="region of interest" description="Disordered" evidence="1">
    <location>
        <begin position="1"/>
        <end position="49"/>
    </location>
</feature>
<proteinExistence type="predicted"/>
<accession>A0A9P6G671</accession>
<organism evidence="2 3">
    <name type="scientific">Paraphaeosphaeria minitans</name>
    <dbReference type="NCBI Taxonomy" id="565426"/>
    <lineage>
        <taxon>Eukaryota</taxon>
        <taxon>Fungi</taxon>
        <taxon>Dikarya</taxon>
        <taxon>Ascomycota</taxon>
        <taxon>Pezizomycotina</taxon>
        <taxon>Dothideomycetes</taxon>
        <taxon>Pleosporomycetidae</taxon>
        <taxon>Pleosporales</taxon>
        <taxon>Massarineae</taxon>
        <taxon>Didymosphaeriaceae</taxon>
        <taxon>Paraphaeosphaeria</taxon>
    </lineage>
</organism>
<evidence type="ECO:0000313" key="2">
    <source>
        <dbReference type="EMBL" id="KAF9729827.1"/>
    </source>
</evidence>
<dbReference type="Proteomes" id="UP000756921">
    <property type="component" value="Unassembled WGS sequence"/>
</dbReference>
<sequence length="254" mass="28234">MGPAERATSSADKDPAEKATSSADKDPAEKATFSPNKRKTYLSEPHDSPEELDSFLAELNHRELSAQPLLYELWLDKFDPVFQSTRIDAEHASSSSDLLTSSFVGQSLGELPVAPIVEKPLNIEQALASQLPRQFLVAPMVQQLLVPQPSLAQPFIDQPFIDQPFIDQPFIDQPFINQYISGEQHLLAQPTARLLARHSNYFFPKSESSQDLKPLAAFGPPPQIIEKRLPNSVSAKQQKENLAVNDVSEKVYLC</sequence>
<name>A0A9P6G671_9PLEO</name>
<evidence type="ECO:0000256" key="1">
    <source>
        <dbReference type="SAM" id="MobiDB-lite"/>
    </source>
</evidence>
<evidence type="ECO:0000313" key="3">
    <source>
        <dbReference type="Proteomes" id="UP000756921"/>
    </source>
</evidence>
<feature type="compositionally biased region" description="Basic and acidic residues" evidence="1">
    <location>
        <begin position="11"/>
        <end position="29"/>
    </location>
</feature>